<dbReference type="AlphaFoldDB" id="A0A2A9NBJ6"/>
<dbReference type="InterPro" id="IPR013126">
    <property type="entry name" value="Hsp_70_fam"/>
</dbReference>
<name>A0A2A9NBJ6_9AGAR</name>
<feature type="compositionally biased region" description="Acidic residues" evidence="3">
    <location>
        <begin position="597"/>
        <end position="607"/>
    </location>
</feature>
<dbReference type="Pfam" id="PF00012">
    <property type="entry name" value="HSP70"/>
    <property type="match status" value="2"/>
</dbReference>
<protein>
    <recommendedName>
        <fullName evidence="6">Actin-like ATPase domain-containing protein</fullName>
    </recommendedName>
</protein>
<evidence type="ECO:0000313" key="5">
    <source>
        <dbReference type="Proteomes" id="UP000242287"/>
    </source>
</evidence>
<evidence type="ECO:0008006" key="6">
    <source>
        <dbReference type="Google" id="ProtNLM"/>
    </source>
</evidence>
<proteinExistence type="predicted"/>
<dbReference type="InterPro" id="IPR043129">
    <property type="entry name" value="ATPase_NBD"/>
</dbReference>
<dbReference type="STRING" id="703135.A0A2A9NBJ6"/>
<evidence type="ECO:0000313" key="4">
    <source>
        <dbReference type="EMBL" id="PFH46694.1"/>
    </source>
</evidence>
<dbReference type="OrthoDB" id="29851at2759"/>
<organism evidence="4 5">
    <name type="scientific">Amanita thiersii Skay4041</name>
    <dbReference type="NCBI Taxonomy" id="703135"/>
    <lineage>
        <taxon>Eukaryota</taxon>
        <taxon>Fungi</taxon>
        <taxon>Dikarya</taxon>
        <taxon>Basidiomycota</taxon>
        <taxon>Agaricomycotina</taxon>
        <taxon>Agaricomycetes</taxon>
        <taxon>Agaricomycetidae</taxon>
        <taxon>Agaricales</taxon>
        <taxon>Pluteineae</taxon>
        <taxon>Amanitaceae</taxon>
        <taxon>Amanita</taxon>
    </lineage>
</organism>
<accession>A0A2A9NBJ6</accession>
<dbReference type="SUPFAM" id="SSF53067">
    <property type="entry name" value="Actin-like ATPase domain"/>
    <property type="match status" value="2"/>
</dbReference>
<feature type="compositionally biased region" description="Basic and acidic residues" evidence="3">
    <location>
        <begin position="585"/>
        <end position="596"/>
    </location>
</feature>
<sequence>MALLPVVGINLGNSYASIAVFTKEDVAECIANQDGERQIACAIAFHGEEIYIGNQAKPHLVKNSKNTVVGFRNLLGLKYDQLPPSVTNLVPHPDDPSLPAYKVDILQPAPKPISVRSAVNTPQGSAYQSPAQSNVATPLSEPIPATRYLTPLEATSIFLKYLTQSAEEFIGAPLTAAVITVPPFFSPTQRSALLQAARDASIPVLQLFEEAGAASVTTTSPTWSSIPISADRTQLLIDIGHSSTTISLLSLRSGLVHSLGNSTHSFGGSTVDSLLLKHFSSEFTKKTRIPLDPTSPADGRSTTKLLLALAHTKRTISASPSAASLSVESLKDGLDFTSTINRLRFDLLARPFYSSISSAILDLLSSTSPPTDPTSVDEIVYVGGTASLPGLDEHILTSCGFREDIDSPFARGVVVGGGVGDPTTVLARGCALQATLLSDIPTDTEEGRQLLTAFAESSEHAEEQLKQRQAIVTAKTIGLVFPRSFDAVAAPNGDAANGNGDAIGVVEVGVDELTKSAGGIYVPLLTKETPLPARRSVEFVLTMPSVNPDAEAMMVLMEIWEVTEAIKVEKRKPPKEIYTDDEDADTVKDGEGKKDTDEVDEDDEEDEIEVKHPVIEKNALIGVLEVPIKLKPVRKEADVKSKKKSKKESKPLPTPSATIEVRAVRDAKGGLVVEAGQVVQGKSMDEGGSGKVVLQVAST</sequence>
<feature type="region of interest" description="Disordered" evidence="3">
    <location>
        <begin position="573"/>
        <end position="607"/>
    </location>
</feature>
<dbReference type="Gene3D" id="3.30.420.40">
    <property type="match status" value="3"/>
</dbReference>
<dbReference type="PANTHER" id="PTHR45639:SF32">
    <property type="entry name" value="HEAT SHOCK PROTEIN PDR13"/>
    <property type="match status" value="1"/>
</dbReference>
<feature type="region of interest" description="Disordered" evidence="3">
    <location>
        <begin position="634"/>
        <end position="661"/>
    </location>
</feature>
<evidence type="ECO:0000256" key="1">
    <source>
        <dbReference type="ARBA" id="ARBA00022741"/>
    </source>
</evidence>
<gene>
    <name evidence="4" type="ORF">AMATHDRAFT_7507</name>
</gene>
<dbReference type="GO" id="GO:0005524">
    <property type="term" value="F:ATP binding"/>
    <property type="evidence" value="ECO:0007669"/>
    <property type="project" value="UniProtKB-KW"/>
</dbReference>
<dbReference type="GO" id="GO:0005634">
    <property type="term" value="C:nucleus"/>
    <property type="evidence" value="ECO:0007669"/>
    <property type="project" value="TreeGrafter"/>
</dbReference>
<dbReference type="EMBL" id="KZ302167">
    <property type="protein sequence ID" value="PFH46694.1"/>
    <property type="molecule type" value="Genomic_DNA"/>
</dbReference>
<evidence type="ECO:0000256" key="2">
    <source>
        <dbReference type="ARBA" id="ARBA00022840"/>
    </source>
</evidence>
<reference evidence="4 5" key="1">
    <citation type="submission" date="2014-02" db="EMBL/GenBank/DDBJ databases">
        <title>Transposable element dynamics among asymbiotic and ectomycorrhizal Amanita fungi.</title>
        <authorList>
            <consortium name="DOE Joint Genome Institute"/>
            <person name="Hess J."/>
            <person name="Skrede I."/>
            <person name="Wolfe B."/>
            <person name="LaButti K."/>
            <person name="Ohm R.A."/>
            <person name="Grigoriev I.V."/>
            <person name="Pringle A."/>
        </authorList>
    </citation>
    <scope>NUCLEOTIDE SEQUENCE [LARGE SCALE GENOMIC DNA]</scope>
    <source>
        <strain evidence="4 5">SKay4041</strain>
    </source>
</reference>
<keyword evidence="1" id="KW-0547">Nucleotide-binding</keyword>
<dbReference type="Gene3D" id="3.30.30.30">
    <property type="match status" value="2"/>
</dbReference>
<dbReference type="Proteomes" id="UP000242287">
    <property type="component" value="Unassembled WGS sequence"/>
</dbReference>
<dbReference type="Gene3D" id="3.90.640.10">
    <property type="entry name" value="Actin, Chain A, domain 4"/>
    <property type="match status" value="1"/>
</dbReference>
<keyword evidence="5" id="KW-1185">Reference proteome</keyword>
<keyword evidence="2" id="KW-0067">ATP-binding</keyword>
<evidence type="ECO:0000256" key="3">
    <source>
        <dbReference type="SAM" id="MobiDB-lite"/>
    </source>
</evidence>
<dbReference type="GO" id="GO:0005829">
    <property type="term" value="C:cytosol"/>
    <property type="evidence" value="ECO:0007669"/>
    <property type="project" value="TreeGrafter"/>
</dbReference>
<dbReference type="PANTHER" id="PTHR45639">
    <property type="entry name" value="HSC70CB, ISOFORM G-RELATED"/>
    <property type="match status" value="1"/>
</dbReference>
<dbReference type="GO" id="GO:0140662">
    <property type="term" value="F:ATP-dependent protein folding chaperone"/>
    <property type="evidence" value="ECO:0007669"/>
    <property type="project" value="InterPro"/>
</dbReference>